<dbReference type="AlphaFoldDB" id="A0A1T5NJX9"/>
<dbReference type="SUPFAM" id="SSF160424">
    <property type="entry name" value="BH3703-like"/>
    <property type="match status" value="1"/>
</dbReference>
<proteinExistence type="predicted"/>
<accession>A0A1T5NJX9</accession>
<sequence length="112" mass="12838">MTVDEIYSSIGQGISNAIEESNWTNAKLDIEVVGNGVVGYTGDYRVDNTTVNLSVRKIPRDIRNWLKELHSITTEGGKNKWNRAIFRLEPDGKFSIEFIWDQQLHDQVEELN</sequence>
<dbReference type="InterPro" id="IPR036170">
    <property type="entry name" value="YezG-like_sf"/>
</dbReference>
<protein>
    <recommendedName>
        <fullName evidence="3">DUF600 family protein</fullName>
    </recommendedName>
</protein>
<organism evidence="1 2">
    <name type="scientific">Chitinophaga ginsengisegetis</name>
    <dbReference type="NCBI Taxonomy" id="393003"/>
    <lineage>
        <taxon>Bacteria</taxon>
        <taxon>Pseudomonadati</taxon>
        <taxon>Bacteroidota</taxon>
        <taxon>Chitinophagia</taxon>
        <taxon>Chitinophagales</taxon>
        <taxon>Chitinophagaceae</taxon>
        <taxon>Chitinophaga</taxon>
    </lineage>
</organism>
<name>A0A1T5NJX9_9BACT</name>
<evidence type="ECO:0008006" key="3">
    <source>
        <dbReference type="Google" id="ProtNLM"/>
    </source>
</evidence>
<dbReference type="EMBL" id="FUZZ01000001">
    <property type="protein sequence ID" value="SKD00771.1"/>
    <property type="molecule type" value="Genomic_DNA"/>
</dbReference>
<dbReference type="Proteomes" id="UP000190166">
    <property type="component" value="Unassembled WGS sequence"/>
</dbReference>
<evidence type="ECO:0000313" key="1">
    <source>
        <dbReference type="EMBL" id="SKD00771.1"/>
    </source>
</evidence>
<gene>
    <name evidence="1" type="ORF">SAMN05660461_1949</name>
</gene>
<reference evidence="1 2" key="1">
    <citation type="submission" date="2017-02" db="EMBL/GenBank/DDBJ databases">
        <authorList>
            <person name="Peterson S.W."/>
        </authorList>
    </citation>
    <scope>NUCLEOTIDE SEQUENCE [LARGE SCALE GENOMIC DNA]</scope>
    <source>
        <strain evidence="1 2">DSM 18108</strain>
    </source>
</reference>
<keyword evidence="2" id="KW-1185">Reference proteome</keyword>
<evidence type="ECO:0000313" key="2">
    <source>
        <dbReference type="Proteomes" id="UP000190166"/>
    </source>
</evidence>
<dbReference type="Gene3D" id="3.30.500.20">
    <property type="entry name" value="BH3703-like domains"/>
    <property type="match status" value="1"/>
</dbReference>